<keyword evidence="3" id="KW-1185">Reference proteome</keyword>
<dbReference type="EMBL" id="JAEVFJ010000034">
    <property type="protein sequence ID" value="KAH8091767.1"/>
    <property type="molecule type" value="Genomic_DNA"/>
</dbReference>
<evidence type="ECO:0000313" key="3">
    <source>
        <dbReference type="Proteomes" id="UP000813824"/>
    </source>
</evidence>
<feature type="compositionally biased region" description="Low complexity" evidence="1">
    <location>
        <begin position="229"/>
        <end position="261"/>
    </location>
</feature>
<organism evidence="2 3">
    <name type="scientific">Cristinia sonorae</name>
    <dbReference type="NCBI Taxonomy" id="1940300"/>
    <lineage>
        <taxon>Eukaryota</taxon>
        <taxon>Fungi</taxon>
        <taxon>Dikarya</taxon>
        <taxon>Basidiomycota</taxon>
        <taxon>Agaricomycotina</taxon>
        <taxon>Agaricomycetes</taxon>
        <taxon>Agaricomycetidae</taxon>
        <taxon>Agaricales</taxon>
        <taxon>Pleurotineae</taxon>
        <taxon>Stephanosporaceae</taxon>
        <taxon>Cristinia</taxon>
    </lineage>
</organism>
<evidence type="ECO:0000313" key="2">
    <source>
        <dbReference type="EMBL" id="KAH8091767.1"/>
    </source>
</evidence>
<protein>
    <submittedName>
        <fullName evidence="2">Uncharacterized protein</fullName>
    </submittedName>
</protein>
<dbReference type="AlphaFoldDB" id="A0A8K0UJM0"/>
<comment type="caution">
    <text evidence="2">The sequence shown here is derived from an EMBL/GenBank/DDBJ whole genome shotgun (WGS) entry which is preliminary data.</text>
</comment>
<reference evidence="2" key="1">
    <citation type="journal article" date="2021" name="New Phytol.">
        <title>Evolutionary innovations through gain and loss of genes in the ectomycorrhizal Boletales.</title>
        <authorList>
            <person name="Wu G."/>
            <person name="Miyauchi S."/>
            <person name="Morin E."/>
            <person name="Kuo A."/>
            <person name="Drula E."/>
            <person name="Varga T."/>
            <person name="Kohler A."/>
            <person name="Feng B."/>
            <person name="Cao Y."/>
            <person name="Lipzen A."/>
            <person name="Daum C."/>
            <person name="Hundley H."/>
            <person name="Pangilinan J."/>
            <person name="Johnson J."/>
            <person name="Barry K."/>
            <person name="LaButti K."/>
            <person name="Ng V."/>
            <person name="Ahrendt S."/>
            <person name="Min B."/>
            <person name="Choi I.G."/>
            <person name="Park H."/>
            <person name="Plett J.M."/>
            <person name="Magnuson J."/>
            <person name="Spatafora J.W."/>
            <person name="Nagy L.G."/>
            <person name="Henrissat B."/>
            <person name="Grigoriev I.V."/>
            <person name="Yang Z.L."/>
            <person name="Xu J."/>
            <person name="Martin F.M."/>
        </authorList>
    </citation>
    <scope>NUCLEOTIDE SEQUENCE</scope>
    <source>
        <strain evidence="2">KKN 215</strain>
    </source>
</reference>
<proteinExistence type="predicted"/>
<feature type="region of interest" description="Disordered" evidence="1">
    <location>
        <begin position="216"/>
        <end position="268"/>
    </location>
</feature>
<evidence type="ECO:0000256" key="1">
    <source>
        <dbReference type="SAM" id="MobiDB-lite"/>
    </source>
</evidence>
<sequence length="419" mass="46212">MDGQYQSTALPQAPGRKTLFVASLLQQDPSLMNDQLPGRALFASVKALNSKYRVKVCPRKQNAYQPATDEFPSRIPFARTMHRGIKYLCSMKPSYHFVALHAWIYNYPIPSTDTYSTTTNAKDADEWKEIGLWINSFLNEVFIFSRTLSDLHPLAHLSGLVGTVVPLCDQHGQVFFAYRYPALTDIETGQLAIGFHSSIRLAIARKAATSQALRDSARLTVPKSRGKTKSSATKAATTSGIRRTATAKSAGKSARASAARTLPSNNVQNYGSTVPQSMGYHDNQQGMPVQYSTVAAPSTYPYSVPAAGPPAIVPNYPNYQQGYFDPSSYMTVGQPSQVYRHTTLSPIPVMSQQSSYPEYHPVAEPQQYQHQNPSQPYGPPAPQSFIEMLFSDDLVVDMQAPTTQAAQYYPGNYGSSFFM</sequence>
<gene>
    <name evidence="2" type="ORF">BXZ70DRAFT_467043</name>
</gene>
<name>A0A8K0UJM0_9AGAR</name>
<dbReference type="Proteomes" id="UP000813824">
    <property type="component" value="Unassembled WGS sequence"/>
</dbReference>
<accession>A0A8K0UJM0</accession>